<reference evidence="2" key="1">
    <citation type="submission" date="2020-01" db="EMBL/GenBank/DDBJ databases">
        <title>Insect and environment-associated Actinomycetes.</title>
        <authorList>
            <person name="Currrie C."/>
            <person name="Chevrette M."/>
            <person name="Carlson C."/>
            <person name="Stubbendieck R."/>
            <person name="Wendt-Pienkowski E."/>
        </authorList>
    </citation>
    <scope>NUCLEOTIDE SEQUENCE</scope>
    <source>
        <strain evidence="2">SID7499</strain>
    </source>
</reference>
<accession>A0A6G3X880</accession>
<evidence type="ECO:0000313" key="2">
    <source>
        <dbReference type="EMBL" id="NEE13877.1"/>
    </source>
</evidence>
<dbReference type="EMBL" id="JAAGMN010004861">
    <property type="protein sequence ID" value="NEE13877.1"/>
    <property type="molecule type" value="Genomic_DNA"/>
</dbReference>
<dbReference type="Gene3D" id="2.30.120.10">
    <property type="match status" value="1"/>
</dbReference>
<feature type="non-terminal residue" evidence="2">
    <location>
        <position position="1"/>
    </location>
</feature>
<dbReference type="Pfam" id="PF01804">
    <property type="entry name" value="Penicil_amidase"/>
    <property type="match status" value="1"/>
</dbReference>
<gene>
    <name evidence="2" type="ORF">G3M58_46405</name>
</gene>
<feature type="non-terminal residue" evidence="2">
    <location>
        <position position="144"/>
    </location>
</feature>
<evidence type="ECO:0000256" key="1">
    <source>
        <dbReference type="SAM" id="MobiDB-lite"/>
    </source>
</evidence>
<dbReference type="AlphaFoldDB" id="A0A6G3X880"/>
<dbReference type="InterPro" id="IPR002692">
    <property type="entry name" value="S45"/>
</dbReference>
<dbReference type="PANTHER" id="PTHR34218:SF4">
    <property type="entry name" value="ACYL-HOMOSERINE LACTONE ACYLASE QUIP"/>
    <property type="match status" value="1"/>
</dbReference>
<feature type="compositionally biased region" description="Gly residues" evidence="1">
    <location>
        <begin position="61"/>
        <end position="99"/>
    </location>
</feature>
<dbReference type="SUPFAM" id="SSF56235">
    <property type="entry name" value="N-terminal nucleophile aminohydrolases (Ntn hydrolases)"/>
    <property type="match status" value="1"/>
</dbReference>
<feature type="region of interest" description="Disordered" evidence="1">
    <location>
        <begin position="55"/>
        <end position="118"/>
    </location>
</feature>
<comment type="caution">
    <text evidence="2">The sequence shown here is derived from an EMBL/GenBank/DDBJ whole genome shotgun (WGS) entry which is preliminary data.</text>
</comment>
<dbReference type="InterPro" id="IPR043146">
    <property type="entry name" value="Penicillin_amidase_N_B-knob"/>
</dbReference>
<dbReference type="GO" id="GO:0017000">
    <property type="term" value="P:antibiotic biosynthetic process"/>
    <property type="evidence" value="ECO:0007669"/>
    <property type="project" value="InterPro"/>
</dbReference>
<proteinExistence type="predicted"/>
<dbReference type="InterPro" id="IPR029055">
    <property type="entry name" value="Ntn_hydrolases_N"/>
</dbReference>
<dbReference type="GO" id="GO:0016787">
    <property type="term" value="F:hydrolase activity"/>
    <property type="evidence" value="ECO:0007669"/>
    <property type="project" value="InterPro"/>
</dbReference>
<name>A0A6G3X880_9ACTN</name>
<sequence>ADYQDLYREQLRRTPDGGVEALGPDGWYRAHAHTETIEVAGADPETVEVIETDRGPVIIGGPDGDWGGAPGGGRGGVQGGDSGGDLGGGPGGVLGGGPGADASAEGPRAISLRHPPRVTGELGFDALPALLRARTVDDLDTALD</sequence>
<organism evidence="2">
    <name type="scientific">Streptomyces sp. SID7499</name>
    <dbReference type="NCBI Taxonomy" id="2706086"/>
    <lineage>
        <taxon>Bacteria</taxon>
        <taxon>Bacillati</taxon>
        <taxon>Actinomycetota</taxon>
        <taxon>Actinomycetes</taxon>
        <taxon>Kitasatosporales</taxon>
        <taxon>Streptomycetaceae</taxon>
        <taxon>Streptomyces</taxon>
    </lineage>
</organism>
<dbReference type="PANTHER" id="PTHR34218">
    <property type="entry name" value="PEPTIDASE S45 PENICILLIN AMIDASE"/>
    <property type="match status" value="1"/>
</dbReference>
<protein>
    <submittedName>
        <fullName evidence="2">Penicillin acylase family protein</fullName>
    </submittedName>
</protein>